<evidence type="ECO:0000256" key="2">
    <source>
        <dbReference type="ARBA" id="ARBA00010977"/>
    </source>
</evidence>
<evidence type="ECO:0000259" key="7">
    <source>
        <dbReference type="Pfam" id="PF07034"/>
    </source>
</evidence>
<dbReference type="GO" id="GO:0005664">
    <property type="term" value="C:nuclear origin of replication recognition complex"/>
    <property type="evidence" value="ECO:0007669"/>
    <property type="project" value="EnsemblFungi"/>
</dbReference>
<organism evidence="9 10">
    <name type="scientific">Naumovozyma dairenensis (strain ATCC 10597 / BCRC 20456 / CBS 421 / NBRC 0211 / NRRL Y-12639)</name>
    <name type="common">Saccharomyces dairenensis</name>
    <dbReference type="NCBI Taxonomy" id="1071378"/>
    <lineage>
        <taxon>Eukaryota</taxon>
        <taxon>Fungi</taxon>
        <taxon>Dikarya</taxon>
        <taxon>Ascomycota</taxon>
        <taxon>Saccharomycotina</taxon>
        <taxon>Saccharomycetes</taxon>
        <taxon>Saccharomycetales</taxon>
        <taxon>Saccharomycetaceae</taxon>
        <taxon>Naumovozyma</taxon>
    </lineage>
</organism>
<evidence type="ECO:0000259" key="8">
    <source>
        <dbReference type="Pfam" id="PF18137"/>
    </source>
</evidence>
<dbReference type="Proteomes" id="UP000000689">
    <property type="component" value="Chromosome 3"/>
</dbReference>
<dbReference type="KEGG" id="ndi:NDAI_0C02450"/>
<sequence length="645" mass="74741">MSVNAFADTQKGFYTIFPKIDPKVTAQAGDTIPFVKLLNGHESATIVARRWDLYNQLHSQFHDQVDGIVENIENDLKTEISNLVFDKNTDDDTCKRSQCFNSVFLLGSDSTIKITAPPTEEDPSVLNAIIDMDKKECPNVRMMLRRAMFKLFSIGDTDKHKTTGSKEDQLKQEDKEMNEDDGSDSDVEDLGHRAVDEVSYDLSLVANFKDIFHKNLNLIFNIKELESINLSSLDSFLVLLKSTLKYPHVKITFIFNISSNLSNIEKNLKQSTIRLLKKKYSALDISSNRGFKYANRIFQSFLDTVEGKLNLSDRFIKFILTKMANNSNHNLKLLTKMLDYSLMSYFYQNPFSVFIDPINTEFLTDEHFKILRKCPTFMFFIEGLINNQAPRSEILGLLSNQDSSLEEFFVEFLVRENPINGHVKFVANILENELNIKNYNLIELYYSLLTGELDSYLERWPACEQFKRELKFEPIDTIFQELFTLDNNNGLLSQAIFPLYKSNMEDDLLLWERVLPPPHSSLAEGEEMTERETIVSSLEKLVGPITGQLFKLYREANSTINIYDFYRAFKSTMPEKEIMDFVIEYSKDDESLSRFIDTDESHLAFEKITLILFMQAIFDFDHIGLIKEYKSKNYNFVEKCVWRGI</sequence>
<dbReference type="InterPro" id="IPR040855">
    <property type="entry name" value="ORC_WH_C"/>
</dbReference>
<dbReference type="GO" id="GO:0030466">
    <property type="term" value="P:silent mating-type cassette heterochromatin formation"/>
    <property type="evidence" value="ECO:0007669"/>
    <property type="project" value="EnsemblFungi"/>
</dbReference>
<evidence type="ECO:0000256" key="5">
    <source>
        <dbReference type="ARBA" id="ARBA00023242"/>
    </source>
</evidence>
<protein>
    <submittedName>
        <fullName evidence="9">Uncharacterized protein</fullName>
    </submittedName>
</protein>
<dbReference type="InterPro" id="IPR020795">
    <property type="entry name" value="ORC3"/>
</dbReference>
<dbReference type="STRING" id="1071378.G0W7Z4"/>
<dbReference type="EMBL" id="HE580269">
    <property type="protein sequence ID" value="CCD23905.1"/>
    <property type="molecule type" value="Genomic_DNA"/>
</dbReference>
<keyword evidence="10" id="KW-1185">Reference proteome</keyword>
<keyword evidence="3" id="KW-0235">DNA replication</keyword>
<dbReference type="GO" id="GO:0031261">
    <property type="term" value="C:DNA replication preinitiation complex"/>
    <property type="evidence" value="ECO:0007669"/>
    <property type="project" value="EnsemblFungi"/>
</dbReference>
<accession>G0W7Z4</accession>
<dbReference type="AlphaFoldDB" id="G0W7Z4"/>
<evidence type="ECO:0000313" key="9">
    <source>
        <dbReference type="EMBL" id="CCD23905.1"/>
    </source>
</evidence>
<keyword evidence="5" id="KW-0539">Nucleus</keyword>
<evidence type="ECO:0000256" key="4">
    <source>
        <dbReference type="ARBA" id="ARBA00023125"/>
    </source>
</evidence>
<dbReference type="RefSeq" id="XP_003669148.1">
    <property type="nucleotide sequence ID" value="XM_003669100.1"/>
</dbReference>
<dbReference type="InterPro" id="IPR045667">
    <property type="entry name" value="ORC3_N"/>
</dbReference>
<evidence type="ECO:0000256" key="6">
    <source>
        <dbReference type="SAM" id="MobiDB-lite"/>
    </source>
</evidence>
<dbReference type="GO" id="GO:0006267">
    <property type="term" value="P:pre-replicative complex assembly involved in nuclear cell cycle DNA replication"/>
    <property type="evidence" value="ECO:0007669"/>
    <property type="project" value="EnsemblFungi"/>
</dbReference>
<comment type="similarity">
    <text evidence="2">Belongs to the ORC3 family.</text>
</comment>
<dbReference type="eggNOG" id="KOG2538">
    <property type="taxonomic scope" value="Eukaryota"/>
</dbReference>
<evidence type="ECO:0000256" key="3">
    <source>
        <dbReference type="ARBA" id="ARBA00022705"/>
    </source>
</evidence>
<feature type="compositionally biased region" description="Acidic residues" evidence="6">
    <location>
        <begin position="176"/>
        <end position="188"/>
    </location>
</feature>
<dbReference type="Pfam" id="PF18137">
    <property type="entry name" value="WHD_ORC"/>
    <property type="match status" value="1"/>
</dbReference>
<dbReference type="PANTHER" id="PTHR12748">
    <property type="entry name" value="ORIGIN RECOGNITION COMPLEX SUBUNIT 3"/>
    <property type="match status" value="1"/>
</dbReference>
<evidence type="ECO:0000313" key="10">
    <source>
        <dbReference type="Proteomes" id="UP000000689"/>
    </source>
</evidence>
<feature type="region of interest" description="Disordered" evidence="6">
    <location>
        <begin position="159"/>
        <end position="188"/>
    </location>
</feature>
<keyword evidence="4" id="KW-0238">DNA-binding</keyword>
<feature type="domain" description="Origin recognition complex subunit 3 winged helix C-terminal" evidence="8">
    <location>
        <begin position="503"/>
        <end position="642"/>
    </location>
</feature>
<feature type="domain" description="Origin recognition complex subunit 3 N-terminal" evidence="7">
    <location>
        <begin position="5"/>
        <end position="354"/>
    </location>
</feature>
<dbReference type="OrthoDB" id="10265211at2759"/>
<proteinExistence type="inferred from homology"/>
<evidence type="ECO:0000256" key="1">
    <source>
        <dbReference type="ARBA" id="ARBA00004123"/>
    </source>
</evidence>
<dbReference type="GO" id="GO:0005656">
    <property type="term" value="C:nuclear pre-replicative complex"/>
    <property type="evidence" value="ECO:0007669"/>
    <property type="project" value="EnsemblFungi"/>
</dbReference>
<dbReference type="CDD" id="cd20704">
    <property type="entry name" value="Orc3"/>
    <property type="match status" value="1"/>
</dbReference>
<dbReference type="HOGENOM" id="CLU_403318_0_0_1"/>
<dbReference type="PANTHER" id="PTHR12748:SF0">
    <property type="entry name" value="ORIGIN RECOGNITION COMPLEX SUBUNIT 3"/>
    <property type="match status" value="1"/>
</dbReference>
<feature type="compositionally biased region" description="Basic and acidic residues" evidence="6">
    <location>
        <begin position="159"/>
        <end position="175"/>
    </location>
</feature>
<dbReference type="GO" id="GO:0006270">
    <property type="term" value="P:DNA replication initiation"/>
    <property type="evidence" value="ECO:0007669"/>
    <property type="project" value="EnsemblFungi"/>
</dbReference>
<dbReference type="GO" id="GO:0003682">
    <property type="term" value="F:chromatin binding"/>
    <property type="evidence" value="ECO:0007669"/>
    <property type="project" value="EnsemblFungi"/>
</dbReference>
<comment type="subcellular location">
    <subcellularLocation>
        <location evidence="1">Nucleus</location>
    </subcellularLocation>
</comment>
<name>G0W7Z4_NAUDC</name>
<dbReference type="Pfam" id="PF07034">
    <property type="entry name" value="ORC3_N"/>
    <property type="match status" value="1"/>
</dbReference>
<gene>
    <name evidence="9" type="primary">NDAI0C02450</name>
    <name evidence="9" type="ordered locus">NDAI_0C02450</name>
</gene>
<dbReference type="GO" id="GO:0003688">
    <property type="term" value="F:DNA replication origin binding"/>
    <property type="evidence" value="ECO:0007669"/>
    <property type="project" value="EnsemblFungi"/>
</dbReference>
<dbReference type="OMA" id="CPTFMFF"/>
<dbReference type="GeneID" id="11496659"/>
<reference evidence="9 10" key="1">
    <citation type="journal article" date="2011" name="Proc. Natl. Acad. Sci. U.S.A.">
        <title>Evolutionary erosion of yeast sex chromosomes by mating-type switching accidents.</title>
        <authorList>
            <person name="Gordon J.L."/>
            <person name="Armisen D."/>
            <person name="Proux-Wera E."/>
            <person name="Oheigeartaigh S.S."/>
            <person name="Byrne K.P."/>
            <person name="Wolfe K.H."/>
        </authorList>
    </citation>
    <scope>NUCLEOTIDE SEQUENCE [LARGE SCALE GENOMIC DNA]</scope>
    <source>
        <strain evidence="10">ATCC 10597 / BCRC 20456 / CBS 421 / NBRC 0211 / NRRL Y-12639</strain>
    </source>
</reference>